<reference evidence="1" key="1">
    <citation type="submission" date="2021-05" db="EMBL/GenBank/DDBJ databases">
        <authorList>
            <person name="Scholz U."/>
            <person name="Mascher M."/>
            <person name="Fiebig A."/>
        </authorList>
    </citation>
    <scope>NUCLEOTIDE SEQUENCE [LARGE SCALE GENOMIC DNA]</scope>
</reference>
<protein>
    <submittedName>
        <fullName evidence="1">Uncharacterized protein</fullName>
    </submittedName>
</protein>
<evidence type="ECO:0000313" key="2">
    <source>
        <dbReference type="Proteomes" id="UP001732700"/>
    </source>
</evidence>
<dbReference type="Proteomes" id="UP001732700">
    <property type="component" value="Chromosome 4A"/>
</dbReference>
<proteinExistence type="predicted"/>
<keyword evidence="2" id="KW-1185">Reference proteome</keyword>
<sequence length="295" mass="33108">MSRDSNKKNVFGVDPLEHYKHIISELLLGKEDSFSTRVAKPVEGVVAQNVVKAGQESLPLFTEEIRGLSNCDMERLKHVLHDVFTILNDDVDEIFGYILAISEFRSEKLLSSHASGSCEDENTPPSAKKQKTLTVSTPDACEELHGHISPDIFEQLTRDIRLIEESGETRQDAVKKFSNGLLRKLSNMAQGVDDLLDTVASKCRSMTTAEKIELGKRIRKLPEKALDHMVEVVKMRKPEISGSDKISFNLGRLDDATLWRLYYYVETALEAKQDLAITPPQVINGRRPGFTTCSF</sequence>
<reference evidence="1" key="2">
    <citation type="submission" date="2025-09" db="UniProtKB">
        <authorList>
            <consortium name="EnsemblPlants"/>
        </authorList>
    </citation>
    <scope>IDENTIFICATION</scope>
</reference>
<accession>A0ACD5WJT8</accession>
<evidence type="ECO:0000313" key="1">
    <source>
        <dbReference type="EnsemblPlants" id="AVESA.00010b.r2.4AG0643120.1.CDS"/>
    </source>
</evidence>
<name>A0ACD5WJT8_AVESA</name>
<organism evidence="1 2">
    <name type="scientific">Avena sativa</name>
    <name type="common">Oat</name>
    <dbReference type="NCBI Taxonomy" id="4498"/>
    <lineage>
        <taxon>Eukaryota</taxon>
        <taxon>Viridiplantae</taxon>
        <taxon>Streptophyta</taxon>
        <taxon>Embryophyta</taxon>
        <taxon>Tracheophyta</taxon>
        <taxon>Spermatophyta</taxon>
        <taxon>Magnoliopsida</taxon>
        <taxon>Liliopsida</taxon>
        <taxon>Poales</taxon>
        <taxon>Poaceae</taxon>
        <taxon>BOP clade</taxon>
        <taxon>Pooideae</taxon>
        <taxon>Poodae</taxon>
        <taxon>Poeae</taxon>
        <taxon>Poeae Chloroplast Group 1 (Aveneae type)</taxon>
        <taxon>Aveninae</taxon>
        <taxon>Avena</taxon>
    </lineage>
</organism>
<dbReference type="EnsemblPlants" id="AVESA.00010b.r2.4AG0643120.1">
    <property type="protein sequence ID" value="AVESA.00010b.r2.4AG0643120.1.CDS"/>
    <property type="gene ID" value="AVESA.00010b.r2.4AG0643120"/>
</dbReference>